<sequence>MRYILHLINVYVIEDVPFCPGLVGTVVKLIQEKILTMQLPADVTLVAFDVLMDFVDLYDFVKRDSKNVARELVLALSRYVDTLINAGKLAQTYPLIVQAYDCMIKWILISQWIIDDRDCYKAVIATLSKGITIFEREDAVSTTSAEPVNVEKKKRRETGFPPTKQLFQLPPRGNKSHQQDHSNQQPASSTSNPNSRNSSAVRKKEEVAVRMAAEYCMSQLVNHLGQFVAFSKQETIDDTKQLKELLASERETISSSIRFFLIDKRTILTLIDNTKKSTEDKTLLNSIPSIVLVIRDTTGRYVWSMEAKYKEDVLKKIQSNDQQQQQQLVAASTFLKPPTEAKKMQKPVTVPTATAVNEKELPTLDKVFVPGSDSWRQWDAVKSLMEQQIDPDHALTNNSKSESRFLHSYQVSPTCSNVDADSSRAFRLFLSQIGFLLPQNRHHITPLHSNETLIAEMEKLDRLNERDCISISAYYATSGNVSWKEIVETPPALSQQFLQFINCLGWPIDLQDHKGYKGKLDKTLCDKIPYHSDRTVEFVVNVPYFLKEPKKEMGSEDEVPKTISSIHQDVSSDDHVCVIWIEDLSEYKRLAKLIKISSAPQSRAMVYIFINPLKHSADSLYWIRILIPSFDTTPQALLASQRLYENALIFGPLVDGIVVSRHALGSMVRSTAISAHQACRVVTDTYTRPYVIRKEYIEEMAHRHRVKLPLSEFYTDIFTEKAK</sequence>
<comment type="caution">
    <text evidence="4">The sequence shown here is derived from an EMBL/GenBank/DDBJ whole genome shotgun (WGS) entry which is preliminary data.</text>
</comment>
<evidence type="ECO:0000259" key="3">
    <source>
        <dbReference type="PROSITE" id="PS50085"/>
    </source>
</evidence>
<gene>
    <name evidence="4" type="primary">Ralgapa2</name>
    <name evidence="4" type="ORF">A0J61_08880</name>
</gene>
<dbReference type="PANTHER" id="PTHR21344:SF1">
    <property type="entry name" value="RAL GTPASE-ACTIVATING PROTEIN SUBUNIT BETA"/>
    <property type="match status" value="1"/>
</dbReference>
<dbReference type="InterPro" id="IPR035974">
    <property type="entry name" value="Rap/Ran-GAP_sf"/>
</dbReference>
<keyword evidence="1" id="KW-0343">GTPase activation</keyword>
<dbReference type="InterPro" id="IPR000331">
    <property type="entry name" value="Rap/Ran_GAP_dom"/>
</dbReference>
<dbReference type="Pfam" id="PF02145">
    <property type="entry name" value="Rap_GAP"/>
    <property type="match status" value="1"/>
</dbReference>
<keyword evidence="5" id="KW-1185">Reference proteome</keyword>
<dbReference type="InParanoid" id="A0A1C7N253"/>
<dbReference type="STRING" id="101091.A0A1C7N253"/>
<dbReference type="SUPFAM" id="SSF111347">
    <property type="entry name" value="Rap/Ran-GAP"/>
    <property type="match status" value="1"/>
</dbReference>
<dbReference type="AlphaFoldDB" id="A0A1C7N253"/>
<dbReference type="Gene3D" id="3.40.50.11210">
    <property type="entry name" value="Rap/Ran-GAP"/>
    <property type="match status" value="1"/>
</dbReference>
<feature type="domain" description="Rap-GAP" evidence="3">
    <location>
        <begin position="457"/>
        <end position="700"/>
    </location>
</feature>
<accession>A0A1C7N253</accession>
<dbReference type="EMBL" id="LUGH01000728">
    <property type="protein sequence ID" value="OBZ83068.1"/>
    <property type="molecule type" value="Genomic_DNA"/>
</dbReference>
<proteinExistence type="predicted"/>
<evidence type="ECO:0000256" key="1">
    <source>
        <dbReference type="ARBA" id="ARBA00022468"/>
    </source>
</evidence>
<organism evidence="4 5">
    <name type="scientific">Choanephora cucurbitarum</name>
    <dbReference type="NCBI Taxonomy" id="101091"/>
    <lineage>
        <taxon>Eukaryota</taxon>
        <taxon>Fungi</taxon>
        <taxon>Fungi incertae sedis</taxon>
        <taxon>Mucoromycota</taxon>
        <taxon>Mucoromycotina</taxon>
        <taxon>Mucoromycetes</taxon>
        <taxon>Mucorales</taxon>
        <taxon>Mucorineae</taxon>
        <taxon>Choanephoraceae</taxon>
        <taxon>Choanephoroideae</taxon>
        <taxon>Choanephora</taxon>
    </lineage>
</organism>
<dbReference type="GO" id="GO:0005096">
    <property type="term" value="F:GTPase activator activity"/>
    <property type="evidence" value="ECO:0007669"/>
    <property type="project" value="UniProtKB-KW"/>
</dbReference>
<dbReference type="Proteomes" id="UP000093000">
    <property type="component" value="Unassembled WGS sequence"/>
</dbReference>
<dbReference type="InterPro" id="IPR039930">
    <property type="entry name" value="RALGAPB"/>
</dbReference>
<evidence type="ECO:0000313" key="4">
    <source>
        <dbReference type="EMBL" id="OBZ83068.1"/>
    </source>
</evidence>
<feature type="region of interest" description="Disordered" evidence="2">
    <location>
        <begin position="144"/>
        <end position="203"/>
    </location>
</feature>
<dbReference type="PANTHER" id="PTHR21344">
    <property type="entry name" value="RAL GTPASE-ACTIVATING PROTEIN SUBUNIT BETA"/>
    <property type="match status" value="1"/>
</dbReference>
<name>A0A1C7N253_9FUNG</name>
<reference evidence="4 5" key="1">
    <citation type="submission" date="2016-03" db="EMBL/GenBank/DDBJ databases">
        <title>Choanephora cucurbitarum.</title>
        <authorList>
            <person name="Min B."/>
            <person name="Park H."/>
            <person name="Park J.-H."/>
            <person name="Shin H.-D."/>
            <person name="Choi I.-G."/>
        </authorList>
    </citation>
    <scope>NUCLEOTIDE SEQUENCE [LARGE SCALE GENOMIC DNA]</scope>
    <source>
        <strain evidence="4 5">KUS-F28377</strain>
    </source>
</reference>
<protein>
    <submittedName>
        <fullName evidence="4">Ral GTPase-activating protein subunit alpha-2</fullName>
    </submittedName>
</protein>
<dbReference type="OrthoDB" id="1749473at2759"/>
<evidence type="ECO:0000313" key="5">
    <source>
        <dbReference type="Proteomes" id="UP000093000"/>
    </source>
</evidence>
<evidence type="ECO:0000256" key="2">
    <source>
        <dbReference type="SAM" id="MobiDB-lite"/>
    </source>
</evidence>
<feature type="compositionally biased region" description="Low complexity" evidence="2">
    <location>
        <begin position="188"/>
        <end position="199"/>
    </location>
</feature>
<dbReference type="GO" id="GO:0051056">
    <property type="term" value="P:regulation of small GTPase mediated signal transduction"/>
    <property type="evidence" value="ECO:0007669"/>
    <property type="project" value="InterPro"/>
</dbReference>
<dbReference type="PROSITE" id="PS50085">
    <property type="entry name" value="RAPGAP"/>
    <property type="match status" value="1"/>
</dbReference>